<dbReference type="RefSeq" id="WP_237346089.1">
    <property type="nucleotide sequence ID" value="NZ_JABWGX010000015.1"/>
</dbReference>
<organism evidence="2 3">
    <name type="scientific">Xanthobacter agilis</name>
    <dbReference type="NCBI Taxonomy" id="47492"/>
    <lineage>
        <taxon>Bacteria</taxon>
        <taxon>Pseudomonadati</taxon>
        <taxon>Pseudomonadota</taxon>
        <taxon>Alphaproteobacteria</taxon>
        <taxon>Hyphomicrobiales</taxon>
        <taxon>Xanthobacteraceae</taxon>
        <taxon>Xanthobacter</taxon>
    </lineage>
</organism>
<dbReference type="EMBL" id="JAUSVY010000001">
    <property type="protein sequence ID" value="MDQ0503277.1"/>
    <property type="molecule type" value="Genomic_DNA"/>
</dbReference>
<proteinExistence type="predicted"/>
<comment type="caution">
    <text evidence="2">The sequence shown here is derived from an EMBL/GenBank/DDBJ whole genome shotgun (WGS) entry which is preliminary data.</text>
</comment>
<feature type="compositionally biased region" description="Pro residues" evidence="1">
    <location>
        <begin position="164"/>
        <end position="178"/>
    </location>
</feature>
<dbReference type="Proteomes" id="UP001241747">
    <property type="component" value="Unassembled WGS sequence"/>
</dbReference>
<feature type="compositionally biased region" description="Pro residues" evidence="1">
    <location>
        <begin position="93"/>
        <end position="119"/>
    </location>
</feature>
<feature type="compositionally biased region" description="Basic and acidic residues" evidence="1">
    <location>
        <begin position="120"/>
        <end position="160"/>
    </location>
</feature>
<gene>
    <name evidence="2" type="ORF">QOZ94_000047</name>
</gene>
<accession>A0ABU0L802</accession>
<name>A0ABU0L802_XANAG</name>
<feature type="compositionally biased region" description="Low complexity" evidence="1">
    <location>
        <begin position="208"/>
        <end position="218"/>
    </location>
</feature>
<protein>
    <submittedName>
        <fullName evidence="2">Colicin import membrane protein</fullName>
    </submittedName>
</protein>
<dbReference type="Gene3D" id="3.30.1150.10">
    <property type="match status" value="1"/>
</dbReference>
<feature type="compositionally biased region" description="Basic and acidic residues" evidence="1">
    <location>
        <begin position="76"/>
        <end position="87"/>
    </location>
</feature>
<sequence length="327" mass="35244">MKPGLAASTVAHAAIIVFTLVSFSGARPLEQAPDSVPVDVISATDFTKLTKGAKTAPKMEKPQQVAEKVAEPTPVEDPKLKVSKDPPVEATAPPAPAPAPKVDSPPPEPSKPAEAPPKPPEPKKAVEAPPKAEPKVDEALKSEPKKEDKPKDEQPKEEAKAAPAPLPPKKPAPPPPKPVEARQTPPRDFNSDQIKELLDKRTPTRQVASASQTSTTSSLGVQNGQAATLSMSEIDAFRARMRQCWNTTGIPPEERVFVEVRVDFNPDGTLRVEPTVIGGSASTYGPAVARTAVAALVRCQPFTMFRKETYAQWKSMDLTFRPQEFER</sequence>
<evidence type="ECO:0000256" key="1">
    <source>
        <dbReference type="SAM" id="MobiDB-lite"/>
    </source>
</evidence>
<keyword evidence="3" id="KW-1185">Reference proteome</keyword>
<feature type="compositionally biased region" description="Basic and acidic residues" evidence="1">
    <location>
        <begin position="189"/>
        <end position="202"/>
    </location>
</feature>
<feature type="region of interest" description="Disordered" evidence="1">
    <location>
        <begin position="49"/>
        <end position="225"/>
    </location>
</feature>
<evidence type="ECO:0000313" key="3">
    <source>
        <dbReference type="Proteomes" id="UP001241747"/>
    </source>
</evidence>
<evidence type="ECO:0000313" key="2">
    <source>
        <dbReference type="EMBL" id="MDQ0503277.1"/>
    </source>
</evidence>
<reference evidence="2 3" key="1">
    <citation type="submission" date="2023-07" db="EMBL/GenBank/DDBJ databases">
        <title>Genomic Encyclopedia of Type Strains, Phase IV (KMG-IV): sequencing the most valuable type-strain genomes for metagenomic binning, comparative biology and taxonomic classification.</title>
        <authorList>
            <person name="Goeker M."/>
        </authorList>
    </citation>
    <scope>NUCLEOTIDE SEQUENCE [LARGE SCALE GENOMIC DNA]</scope>
    <source>
        <strain evidence="2 3">DSM 3770</strain>
    </source>
</reference>